<accession>R9NXV5</accession>
<evidence type="ECO:0000313" key="1">
    <source>
        <dbReference type="EMBL" id="GAC93392.1"/>
    </source>
</evidence>
<dbReference type="Proteomes" id="UP000014071">
    <property type="component" value="Unassembled WGS sequence"/>
</dbReference>
<dbReference type="EMBL" id="DF238776">
    <property type="protein sequence ID" value="GAC93392.1"/>
    <property type="molecule type" value="Genomic_DNA"/>
</dbReference>
<dbReference type="RefSeq" id="XP_012186979.1">
    <property type="nucleotide sequence ID" value="XM_012331589.1"/>
</dbReference>
<dbReference type="HOGENOM" id="CLU_1917992_0_0_1"/>
<keyword evidence="2" id="KW-1185">Reference proteome</keyword>
<proteinExistence type="predicted"/>
<gene>
    <name evidence="1" type="ORF">PHSY_000957</name>
</gene>
<name>R9NXV5_PSEHS</name>
<dbReference type="AlphaFoldDB" id="R9NXV5"/>
<dbReference type="GeneID" id="24106258"/>
<protein>
    <submittedName>
        <fullName evidence="1">Putative GTPase activator</fullName>
    </submittedName>
</protein>
<organism evidence="1 2">
    <name type="scientific">Pseudozyma hubeiensis (strain SY62)</name>
    <name type="common">Yeast</name>
    <dbReference type="NCBI Taxonomy" id="1305764"/>
    <lineage>
        <taxon>Eukaryota</taxon>
        <taxon>Fungi</taxon>
        <taxon>Dikarya</taxon>
        <taxon>Basidiomycota</taxon>
        <taxon>Ustilaginomycotina</taxon>
        <taxon>Ustilaginomycetes</taxon>
        <taxon>Ustilaginales</taxon>
        <taxon>Ustilaginaceae</taxon>
        <taxon>Pseudozyma</taxon>
    </lineage>
</organism>
<reference evidence="2" key="1">
    <citation type="journal article" date="2013" name="Genome Announc.">
        <title>Draft genome sequence of the basidiomycetous yeast-like fungus Pseudozyma hubeiensis SY62, which produces an abundant amount of the biosurfactant mannosylerythritol lipids.</title>
        <authorList>
            <person name="Konishi M."/>
            <person name="Hatada Y."/>
            <person name="Horiuchi J."/>
        </authorList>
    </citation>
    <scope>NUCLEOTIDE SEQUENCE [LARGE SCALE GENOMIC DNA]</scope>
    <source>
        <strain evidence="2">SY62</strain>
    </source>
</reference>
<evidence type="ECO:0000313" key="2">
    <source>
        <dbReference type="Proteomes" id="UP000014071"/>
    </source>
</evidence>
<sequence length="132" mass="14948">MHAICLKQIARERRLAGYGTSEPLSTSADLAVQQLWLCSCYTGFREESGERKSGSGAKRAVPMRASLVGMRRVGKHRRSHIDVVVQRLDANRRFSQARCHQMYPRFARAFFVSQQSAAELDSRPHRCPLDVS</sequence>